<organism evidence="1">
    <name type="scientific">uncultured Caudovirales phage</name>
    <dbReference type="NCBI Taxonomy" id="2100421"/>
    <lineage>
        <taxon>Viruses</taxon>
        <taxon>Duplodnaviria</taxon>
        <taxon>Heunggongvirae</taxon>
        <taxon>Uroviricota</taxon>
        <taxon>Caudoviricetes</taxon>
        <taxon>Peduoviridae</taxon>
        <taxon>Maltschvirus</taxon>
        <taxon>Maltschvirus maltsch</taxon>
    </lineage>
</organism>
<gene>
    <name evidence="1" type="ORF">UFOVP629_114</name>
</gene>
<reference evidence="1" key="1">
    <citation type="submission" date="2020-04" db="EMBL/GenBank/DDBJ databases">
        <authorList>
            <person name="Chiriac C."/>
            <person name="Salcher M."/>
            <person name="Ghai R."/>
            <person name="Kavagutti S V."/>
        </authorList>
    </citation>
    <scope>NUCLEOTIDE SEQUENCE</scope>
</reference>
<proteinExistence type="predicted"/>
<name>A0A6J5N657_9CAUD</name>
<evidence type="ECO:0000313" key="1">
    <source>
        <dbReference type="EMBL" id="CAB4154383.1"/>
    </source>
</evidence>
<accession>A0A6J5N657</accession>
<sequence length="52" mass="5884">MLDGIQSMLKGLVRRAGHANRIEQVDGCVRFSYAQSTIRQVSVLLMCSDRWS</sequence>
<dbReference type="EMBL" id="LR796612">
    <property type="protein sequence ID" value="CAB4154383.1"/>
    <property type="molecule type" value="Genomic_DNA"/>
</dbReference>
<protein>
    <submittedName>
        <fullName evidence="1">Uncharacterized protein</fullName>
    </submittedName>
</protein>